<dbReference type="EMBL" id="VFSV01000011">
    <property type="protein sequence ID" value="TRD21527.1"/>
    <property type="molecule type" value="Genomic_DNA"/>
</dbReference>
<dbReference type="Pfam" id="PF08379">
    <property type="entry name" value="Bact_transglu_N"/>
    <property type="match status" value="1"/>
</dbReference>
<dbReference type="InterPro" id="IPR002931">
    <property type="entry name" value="Transglutaminase-like"/>
</dbReference>
<dbReference type="SMART" id="SM00460">
    <property type="entry name" value="TGc"/>
    <property type="match status" value="1"/>
</dbReference>
<dbReference type="PANTHER" id="PTHR33490:SF6">
    <property type="entry name" value="SLL1049 PROTEIN"/>
    <property type="match status" value="1"/>
</dbReference>
<sequence>MRLTVRHRTEYSYSQPRRTVVQSLRLTPSRFAGQFATRWSVTVEGAEAERGASFRDGAGDWIETVALRNVDHLVIVAEGEVETSDTAGVLKGLREKISPHAYLRRTDLTTPDLAVRELGQEAVSGIGTPLDQAHALSHAVRDAVSYTPGMTEHGTSAAEALAAGHGVCQDQTHVLISAARSVGLPARYVTGYLQATADGSAEQASHAWAELHVDGLGWVGFDAANGCCPDERYIRLGSGLDAVAAAPIRGTGFGAGTEDLRAEVTVDAQQ</sequence>
<dbReference type="Proteomes" id="UP000318590">
    <property type="component" value="Unassembled WGS sequence"/>
</dbReference>
<evidence type="ECO:0000259" key="1">
    <source>
        <dbReference type="SMART" id="SM00460"/>
    </source>
</evidence>
<dbReference type="RefSeq" id="WP_142834406.1">
    <property type="nucleotide sequence ID" value="NZ_VFSV01000011.1"/>
</dbReference>
<dbReference type="SUPFAM" id="SSF54001">
    <property type="entry name" value="Cysteine proteinases"/>
    <property type="match status" value="1"/>
</dbReference>
<dbReference type="OrthoDB" id="9804023at2"/>
<dbReference type="InterPro" id="IPR013589">
    <property type="entry name" value="Bac_transglu_N"/>
</dbReference>
<proteinExistence type="predicted"/>
<comment type="caution">
    <text evidence="2">The sequence shown here is derived from an EMBL/GenBank/DDBJ whole genome shotgun (WGS) entry which is preliminary data.</text>
</comment>
<gene>
    <name evidence="2" type="ORF">FEV53_08575</name>
</gene>
<protein>
    <submittedName>
        <fullName evidence="2">Transglutaminase family protein</fullName>
    </submittedName>
</protein>
<reference evidence="2 3" key="1">
    <citation type="submission" date="2019-06" db="EMBL/GenBank/DDBJ databases">
        <title>Paenimaribius caenipelagi gen. nov., sp. nov., isolated from a tidal flat.</title>
        <authorList>
            <person name="Yoon J.-H."/>
        </authorList>
    </citation>
    <scope>NUCLEOTIDE SEQUENCE [LARGE SCALE GENOMIC DNA]</scope>
    <source>
        <strain evidence="2 3">JBTF-M29</strain>
    </source>
</reference>
<dbReference type="PANTHER" id="PTHR33490">
    <property type="entry name" value="BLR5614 PROTEIN-RELATED"/>
    <property type="match status" value="1"/>
</dbReference>
<dbReference type="AlphaFoldDB" id="A0A547Q5A5"/>
<accession>A0A547Q5A5</accession>
<evidence type="ECO:0000313" key="3">
    <source>
        <dbReference type="Proteomes" id="UP000318590"/>
    </source>
</evidence>
<dbReference type="Pfam" id="PF01841">
    <property type="entry name" value="Transglut_core"/>
    <property type="match status" value="1"/>
</dbReference>
<dbReference type="InterPro" id="IPR038765">
    <property type="entry name" value="Papain-like_cys_pep_sf"/>
</dbReference>
<name>A0A547Q5A5_9RHOB</name>
<keyword evidence="3" id="KW-1185">Reference proteome</keyword>
<organism evidence="2 3">
    <name type="scientific">Palleronia caenipelagi</name>
    <dbReference type="NCBI Taxonomy" id="2489174"/>
    <lineage>
        <taxon>Bacteria</taxon>
        <taxon>Pseudomonadati</taxon>
        <taxon>Pseudomonadota</taxon>
        <taxon>Alphaproteobacteria</taxon>
        <taxon>Rhodobacterales</taxon>
        <taxon>Roseobacteraceae</taxon>
        <taxon>Palleronia</taxon>
    </lineage>
</organism>
<feature type="domain" description="Transglutaminase-like" evidence="1">
    <location>
        <begin position="160"/>
        <end position="225"/>
    </location>
</feature>
<evidence type="ECO:0000313" key="2">
    <source>
        <dbReference type="EMBL" id="TRD21527.1"/>
    </source>
</evidence>
<dbReference type="Gene3D" id="3.10.620.30">
    <property type="match status" value="1"/>
</dbReference>